<dbReference type="Proteomes" id="UP000254848">
    <property type="component" value="Unassembled WGS sequence"/>
</dbReference>
<keyword evidence="1" id="KW-0472">Membrane</keyword>
<feature type="transmembrane region" description="Helical" evidence="1">
    <location>
        <begin position="156"/>
        <end position="176"/>
    </location>
</feature>
<keyword evidence="1" id="KW-0812">Transmembrane</keyword>
<keyword evidence="1" id="KW-1133">Transmembrane helix</keyword>
<gene>
    <name evidence="2" type="ORF">C8D90_10432</name>
</gene>
<dbReference type="EMBL" id="QRAP01000004">
    <property type="protein sequence ID" value="RDK91888.1"/>
    <property type="molecule type" value="Genomic_DNA"/>
</dbReference>
<dbReference type="OrthoDB" id="6507023at2"/>
<dbReference type="AlphaFoldDB" id="A0A370QRJ9"/>
<evidence type="ECO:0000313" key="2">
    <source>
        <dbReference type="EMBL" id="RDK91888.1"/>
    </source>
</evidence>
<organism evidence="2 3">
    <name type="scientific">Enterobacillus tribolii</name>
    <dbReference type="NCBI Taxonomy" id="1487935"/>
    <lineage>
        <taxon>Bacteria</taxon>
        <taxon>Pseudomonadati</taxon>
        <taxon>Pseudomonadota</taxon>
        <taxon>Gammaproteobacteria</taxon>
        <taxon>Enterobacterales</taxon>
        <taxon>Hafniaceae</taxon>
        <taxon>Enterobacillus</taxon>
    </lineage>
</organism>
<comment type="caution">
    <text evidence="2">The sequence shown here is derived from an EMBL/GenBank/DDBJ whole genome shotgun (WGS) entry which is preliminary data.</text>
</comment>
<keyword evidence="3" id="KW-1185">Reference proteome</keyword>
<sequence length="182" mass="20860">MKARLLKNNLLVNMQWEPEYPDKLESGALTWFRNSVKSNRKLFYTDAFGHVATGYTAKLSSRFDAFPIFLMTLFGDGIYYRHQANTNGDSYLVIIKDGRVVSGTDCFLKRTLFDALLENAENYSNLEMILITDNHLARVIEYCTARQQSLKRRRMIFILSFMAAGAVALFVLALMFRLMNAG</sequence>
<protein>
    <submittedName>
        <fullName evidence="2">Uncharacterized protein</fullName>
    </submittedName>
</protein>
<dbReference type="RefSeq" id="WP_115458225.1">
    <property type="nucleotide sequence ID" value="NZ_QRAP01000004.1"/>
</dbReference>
<evidence type="ECO:0000313" key="3">
    <source>
        <dbReference type="Proteomes" id="UP000254848"/>
    </source>
</evidence>
<evidence type="ECO:0000256" key="1">
    <source>
        <dbReference type="SAM" id="Phobius"/>
    </source>
</evidence>
<name>A0A370QRJ9_9GAMM</name>
<reference evidence="2 3" key="1">
    <citation type="submission" date="2018-07" db="EMBL/GenBank/DDBJ databases">
        <title>Genomic Encyclopedia of Type Strains, Phase IV (KMG-IV): sequencing the most valuable type-strain genomes for metagenomic binning, comparative biology and taxonomic classification.</title>
        <authorList>
            <person name="Goeker M."/>
        </authorList>
    </citation>
    <scope>NUCLEOTIDE SEQUENCE [LARGE SCALE GENOMIC DNA]</scope>
    <source>
        <strain evidence="2 3">DSM 103736</strain>
    </source>
</reference>
<accession>A0A370QRJ9</accession>
<proteinExistence type="predicted"/>